<dbReference type="EMBL" id="RBXO01000001">
    <property type="protein sequence ID" value="RKT54623.1"/>
    <property type="molecule type" value="Genomic_DNA"/>
</dbReference>
<accession>A0A495W1M3</accession>
<organism evidence="1 2">
    <name type="scientific">Saccharothrix australiensis</name>
    <dbReference type="NCBI Taxonomy" id="2072"/>
    <lineage>
        <taxon>Bacteria</taxon>
        <taxon>Bacillati</taxon>
        <taxon>Actinomycetota</taxon>
        <taxon>Actinomycetes</taxon>
        <taxon>Pseudonocardiales</taxon>
        <taxon>Pseudonocardiaceae</taxon>
        <taxon>Saccharothrix</taxon>
    </lineage>
</organism>
<dbReference type="OrthoDB" id="3543549at2"/>
<keyword evidence="2" id="KW-1185">Reference proteome</keyword>
<dbReference type="AlphaFoldDB" id="A0A495W1M3"/>
<gene>
    <name evidence="1" type="ORF">C8E97_3270</name>
</gene>
<dbReference type="Proteomes" id="UP000282084">
    <property type="component" value="Unassembled WGS sequence"/>
</dbReference>
<evidence type="ECO:0000313" key="2">
    <source>
        <dbReference type="Proteomes" id="UP000282084"/>
    </source>
</evidence>
<proteinExistence type="predicted"/>
<name>A0A495W1M3_9PSEU</name>
<protein>
    <submittedName>
        <fullName evidence="1">Uncharacterized protein</fullName>
    </submittedName>
</protein>
<evidence type="ECO:0000313" key="1">
    <source>
        <dbReference type="EMBL" id="RKT54623.1"/>
    </source>
</evidence>
<dbReference type="RefSeq" id="WP_121006391.1">
    <property type="nucleotide sequence ID" value="NZ_RBXO01000001.1"/>
</dbReference>
<sequence length="83" mass="8543">MSAAGADPEEDTPEDTAKWALRAGLPAPIDGLDEVAKTANHIRRVVGLLRELDFGETAPAFAYRAVSPAAVSPAAEEGPDGTA</sequence>
<comment type="caution">
    <text evidence="1">The sequence shown here is derived from an EMBL/GenBank/DDBJ whole genome shotgun (WGS) entry which is preliminary data.</text>
</comment>
<reference evidence="1 2" key="1">
    <citation type="submission" date="2018-10" db="EMBL/GenBank/DDBJ databases">
        <title>Sequencing the genomes of 1000 actinobacteria strains.</title>
        <authorList>
            <person name="Klenk H.-P."/>
        </authorList>
    </citation>
    <scope>NUCLEOTIDE SEQUENCE [LARGE SCALE GENOMIC DNA]</scope>
    <source>
        <strain evidence="1 2">DSM 43800</strain>
    </source>
</reference>